<dbReference type="InterPro" id="IPR029420">
    <property type="entry name" value="MTBP_central"/>
</dbReference>
<dbReference type="GO" id="GO:0007089">
    <property type="term" value="P:traversing start control point of mitotic cell cycle"/>
    <property type="evidence" value="ECO:0007669"/>
    <property type="project" value="TreeGrafter"/>
</dbReference>
<evidence type="ECO:0000313" key="5">
    <source>
        <dbReference type="Ensembl" id="ENSACDP00005006781.1"/>
    </source>
</evidence>
<feature type="compositionally biased region" description="Low complexity" evidence="1">
    <location>
        <begin position="795"/>
        <end position="813"/>
    </location>
</feature>
<evidence type="ECO:0000259" key="4">
    <source>
        <dbReference type="Pfam" id="PF14920"/>
    </source>
</evidence>
<dbReference type="OrthoDB" id="8633268at2759"/>
<feature type="region of interest" description="Disordered" evidence="1">
    <location>
        <begin position="749"/>
        <end position="768"/>
    </location>
</feature>
<dbReference type="AlphaFoldDB" id="A0A8B9DG43"/>
<feature type="compositionally biased region" description="Basic and acidic residues" evidence="1">
    <location>
        <begin position="848"/>
        <end position="866"/>
    </location>
</feature>
<dbReference type="InterPro" id="IPR039061">
    <property type="entry name" value="MTBP"/>
</dbReference>
<reference evidence="5" key="2">
    <citation type="submission" date="2025-09" db="UniProtKB">
        <authorList>
            <consortium name="Ensembl"/>
        </authorList>
    </citation>
    <scope>IDENTIFICATION</scope>
</reference>
<accession>A0A8B9DG43</accession>
<dbReference type="GO" id="GO:0000776">
    <property type="term" value="C:kinetochore"/>
    <property type="evidence" value="ECO:0007669"/>
    <property type="project" value="TreeGrafter"/>
</dbReference>
<feature type="domain" description="DM2" evidence="3">
    <location>
        <begin position="335"/>
        <end position="669"/>
    </location>
</feature>
<dbReference type="Pfam" id="PF14919">
    <property type="entry name" value="MTBP_mid"/>
    <property type="match status" value="1"/>
</dbReference>
<dbReference type="GO" id="GO:0031396">
    <property type="term" value="P:regulation of protein ubiquitination"/>
    <property type="evidence" value="ECO:0007669"/>
    <property type="project" value="InterPro"/>
</dbReference>
<dbReference type="InterPro" id="IPR029421">
    <property type="entry name" value="MTBP_N"/>
</dbReference>
<dbReference type="Proteomes" id="UP000694521">
    <property type="component" value="Unplaced"/>
</dbReference>
<evidence type="ECO:0000256" key="1">
    <source>
        <dbReference type="SAM" id="MobiDB-lite"/>
    </source>
</evidence>
<protein>
    <submittedName>
        <fullName evidence="5">MDM2 binding protein</fullName>
    </submittedName>
</protein>
<keyword evidence="6" id="KW-1185">Reference proteome</keyword>
<dbReference type="GO" id="GO:0034501">
    <property type="term" value="P:protein localization to kinetochore"/>
    <property type="evidence" value="ECO:0007669"/>
    <property type="project" value="TreeGrafter"/>
</dbReference>
<dbReference type="Ensembl" id="ENSACDT00005008153.1">
    <property type="protein sequence ID" value="ENSACDP00005006781.1"/>
    <property type="gene ID" value="ENSACDG00005004973.1"/>
</dbReference>
<sequence length="939" mass="103777">MVAAAQGEGKRSPSAAAAPGSGNVALRGAVQGRVARAARSPDGGGGSVSLSLSLPVLGRPWTATCCSSAGGSAGLRAVREPGAAVTAANIYKLLKENCNSSINADARTFPACSLAGIPGIRKWYFASHVICGYYQFCSSDWEEINSDTQNNEDSLQTSIDECLGAIQNFEEEDNNSRESLSMTDIYDEAAESLHQLADKLPAPGRAMVDVILQAVERDAPKLKDCLPAIGALKHLKEWHSAQITIAANDSKGWQKIADYLSADFVSTDNVMNIIDFKELWRGKIQIWERKFASEVKFPEFCMKSTSVKPFSTSHLNSCFALEKEQQYRNTDALPEVFHYYGPALEFLQMVVLSDLPSFFVSDLEFELSLSRKTIKKTSALLLDQISSLSGKVGALFALPCNVSSIVIPSPAQLSTKKWKEYMARKPKIITVPEIELKGESCRYYFLLQGNGSGGCKATLIHSAIQINGMATLAAVNGKLKTNTEETEPSFPIAEFIESLPHFCGKQIVQREKKLSCLQASALKEYLKRKELTKQPPVISAGELKNLLELTRECFLDLCNTSLPKPVRQKVANKTKSCTVTSESDLMELDPLDWPERHVLQNLENFEKIKQKMRASVFAHSSEQLLGHKDSQRESLTLLDAKELLKYFTPEGLPVGDLQPLQIPKRENAFLLTPELTPRKLRGLPFEKAAGCHYHGLEYCLDNRKALERDVGYAELQTRLIRYETQTTCTKECCPVPVVLSPLPSPAVLSEPGSVPDGESLQSEFRTEASRLKRRSKDLDCFYPKKRLTKSESTDSLLSQASGGSGSHSTVVVTRQRSERSVSLTSVQLKQSGQLPKVTSKVGSASHRSATESETSKPVKESRSQKHTRMLKEVVAKTLQKHGIPEDHKCFESCSQRLFEISKFYLKDLKTSRGLLDEMKKTANNNAKQVIEWVLEKSGK</sequence>
<dbReference type="PANTHER" id="PTHR14382:SF1">
    <property type="entry name" value="MDM2-BINDING PROTEIN"/>
    <property type="match status" value="1"/>
</dbReference>
<evidence type="ECO:0000313" key="6">
    <source>
        <dbReference type="Proteomes" id="UP000694521"/>
    </source>
</evidence>
<feature type="domain" description="MDN2-binding protein C-terminal" evidence="4">
    <location>
        <begin position="673"/>
        <end position="930"/>
    </location>
</feature>
<feature type="region of interest" description="Disordered" evidence="1">
    <location>
        <begin position="791"/>
        <end position="866"/>
    </location>
</feature>
<proteinExistence type="predicted"/>
<gene>
    <name evidence="5" type="primary">MTBP</name>
</gene>
<dbReference type="Pfam" id="PF14920">
    <property type="entry name" value="MTBP_C"/>
    <property type="match status" value="1"/>
</dbReference>
<dbReference type="PANTHER" id="PTHR14382">
    <property type="entry name" value="MDM2-BINDING PROTEIN"/>
    <property type="match status" value="1"/>
</dbReference>
<organism evidence="5 6">
    <name type="scientific">Anser cygnoides</name>
    <name type="common">Swan goose</name>
    <dbReference type="NCBI Taxonomy" id="8845"/>
    <lineage>
        <taxon>Eukaryota</taxon>
        <taxon>Metazoa</taxon>
        <taxon>Chordata</taxon>
        <taxon>Craniata</taxon>
        <taxon>Vertebrata</taxon>
        <taxon>Euteleostomi</taxon>
        <taxon>Archelosauria</taxon>
        <taxon>Archosauria</taxon>
        <taxon>Dinosauria</taxon>
        <taxon>Saurischia</taxon>
        <taxon>Theropoda</taxon>
        <taxon>Coelurosauria</taxon>
        <taxon>Aves</taxon>
        <taxon>Neognathae</taxon>
        <taxon>Galloanserae</taxon>
        <taxon>Anseriformes</taxon>
        <taxon>Anatidae</taxon>
        <taxon>Anserinae</taxon>
        <taxon>Anser</taxon>
    </lineage>
</organism>
<dbReference type="InterPro" id="IPR029418">
    <property type="entry name" value="MTBP_C"/>
</dbReference>
<evidence type="ECO:0000259" key="2">
    <source>
        <dbReference type="Pfam" id="PF14918"/>
    </source>
</evidence>
<dbReference type="Pfam" id="PF14918">
    <property type="entry name" value="MTBP_N"/>
    <property type="match status" value="1"/>
</dbReference>
<name>A0A8B9DG43_ANSCY</name>
<reference evidence="5" key="1">
    <citation type="submission" date="2025-08" db="UniProtKB">
        <authorList>
            <consortium name="Ensembl"/>
        </authorList>
    </citation>
    <scope>IDENTIFICATION</scope>
</reference>
<evidence type="ECO:0000259" key="3">
    <source>
        <dbReference type="Pfam" id="PF14919"/>
    </source>
</evidence>
<feature type="domain" description="DM2" evidence="2">
    <location>
        <begin position="83"/>
        <end position="307"/>
    </location>
</feature>
<feature type="region of interest" description="Disordered" evidence="1">
    <location>
        <begin position="1"/>
        <end position="20"/>
    </location>
</feature>
<feature type="compositionally biased region" description="Polar residues" evidence="1">
    <location>
        <begin position="820"/>
        <end position="833"/>
    </location>
</feature>